<dbReference type="RefSeq" id="WP_065814414.1">
    <property type="nucleotide sequence ID" value="NZ_HG938353.1"/>
</dbReference>
<dbReference type="Pfam" id="PF12802">
    <property type="entry name" value="MarR_2"/>
    <property type="match status" value="1"/>
</dbReference>
<evidence type="ECO:0000313" key="3">
    <source>
        <dbReference type="EMBL" id="CDN47588.1"/>
    </source>
</evidence>
<dbReference type="EMBL" id="HG938353">
    <property type="protein sequence ID" value="CDN47588.1"/>
    <property type="molecule type" value="Genomic_DNA"/>
</dbReference>
<name>A0A068SMX3_NEOGA</name>
<evidence type="ECO:0000259" key="2">
    <source>
        <dbReference type="Pfam" id="PF12802"/>
    </source>
</evidence>
<feature type="compositionally biased region" description="Basic and acidic residues" evidence="1">
    <location>
        <begin position="135"/>
        <end position="146"/>
    </location>
</feature>
<feature type="region of interest" description="Disordered" evidence="1">
    <location>
        <begin position="135"/>
        <end position="156"/>
    </location>
</feature>
<reference evidence="4" key="1">
    <citation type="journal article" date="2014" name="BMC Genomics">
        <title>Genome sequencing of two Neorhizobium galegae strains reveals a noeT gene responsible for the unusual acetylation of the nodulation factors.</title>
        <authorList>
            <person name="Osterman J."/>
            <person name="Marsh J."/>
            <person name="Laine P.K."/>
            <person name="Zeng Z."/>
            <person name="Alatalo E."/>
            <person name="Sullivan J.T."/>
            <person name="Young J.P."/>
            <person name="Thomas-Oates J."/>
            <person name="Paulin L."/>
            <person name="Lindstrom K."/>
        </authorList>
    </citation>
    <scope>NUCLEOTIDE SEQUENCE [LARGE SCALE GENOMIC DNA]</scope>
    <source>
        <strain evidence="4">HAMBI 540</strain>
    </source>
</reference>
<accession>A0A068SMX3</accession>
<dbReference type="HOGENOM" id="CLU_1691790_0_0_5"/>
<dbReference type="KEGG" id="ngg:RG540_CH14080"/>
<keyword evidence="4" id="KW-1185">Reference proteome</keyword>
<dbReference type="GeneID" id="24259234"/>
<dbReference type="Proteomes" id="UP000028181">
    <property type="component" value="Chromosome I"/>
</dbReference>
<dbReference type="OrthoDB" id="582199at2"/>
<protein>
    <submittedName>
        <fullName evidence="3">Transcriptional regulator, MarR family</fullName>
    </submittedName>
</protein>
<sequence length="156" mass="17710">MQTTTERSTRDAAFTVSRVVHMLRTLSPDMPMQQADVLLHIALHPGITMAEITKRTGLSQSSVSRNVSAMSKFHRLGKPGLDLVEAAIDPREPRRRLVFLTQNGKLFITKLLRMVDENFSIDRETDARVEIERMHEEARAKEEESTSTRGRAKKPV</sequence>
<dbReference type="InterPro" id="IPR036388">
    <property type="entry name" value="WH-like_DNA-bd_sf"/>
</dbReference>
<dbReference type="InterPro" id="IPR036390">
    <property type="entry name" value="WH_DNA-bd_sf"/>
</dbReference>
<dbReference type="Gene3D" id="1.10.10.10">
    <property type="entry name" value="Winged helix-like DNA-binding domain superfamily/Winged helix DNA-binding domain"/>
    <property type="match status" value="1"/>
</dbReference>
<evidence type="ECO:0000256" key="1">
    <source>
        <dbReference type="SAM" id="MobiDB-lite"/>
    </source>
</evidence>
<feature type="domain" description="HTH marR-type" evidence="2">
    <location>
        <begin position="29"/>
        <end position="70"/>
    </location>
</feature>
<organism evidence="3 4">
    <name type="scientific">Neorhizobium galegae bv. orientalis str. HAMBI 540</name>
    <dbReference type="NCBI Taxonomy" id="1028800"/>
    <lineage>
        <taxon>Bacteria</taxon>
        <taxon>Pseudomonadati</taxon>
        <taxon>Pseudomonadota</taxon>
        <taxon>Alphaproteobacteria</taxon>
        <taxon>Hyphomicrobiales</taxon>
        <taxon>Rhizobiaceae</taxon>
        <taxon>Rhizobium/Agrobacterium group</taxon>
        <taxon>Neorhizobium</taxon>
    </lineage>
</organism>
<dbReference type="PATRIC" id="fig|1028800.3.peg.1419"/>
<gene>
    <name evidence="3" type="ORF">RG540_CH14080</name>
</gene>
<dbReference type="GO" id="GO:0003700">
    <property type="term" value="F:DNA-binding transcription factor activity"/>
    <property type="evidence" value="ECO:0007669"/>
    <property type="project" value="InterPro"/>
</dbReference>
<proteinExistence type="predicted"/>
<evidence type="ECO:0000313" key="4">
    <source>
        <dbReference type="Proteomes" id="UP000028181"/>
    </source>
</evidence>
<dbReference type="eggNOG" id="COG1846">
    <property type="taxonomic scope" value="Bacteria"/>
</dbReference>
<dbReference type="SUPFAM" id="SSF46785">
    <property type="entry name" value="Winged helix' DNA-binding domain"/>
    <property type="match status" value="1"/>
</dbReference>
<dbReference type="AlphaFoldDB" id="A0A068SMX3"/>
<dbReference type="InterPro" id="IPR000835">
    <property type="entry name" value="HTH_MarR-typ"/>
</dbReference>